<dbReference type="Proteomes" id="UP000595140">
    <property type="component" value="Unassembled WGS sequence"/>
</dbReference>
<evidence type="ECO:0000313" key="1">
    <source>
        <dbReference type="EMBL" id="VFQ60109.1"/>
    </source>
</evidence>
<protein>
    <submittedName>
        <fullName evidence="1">Uncharacterized protein</fullName>
    </submittedName>
</protein>
<gene>
    <name evidence="1" type="ORF">CCAM_LOCUS1885</name>
</gene>
<proteinExistence type="predicted"/>
<sequence>MNEELKKAGVLDEWMSGRRLGNSSFLVDSPKAVSVLDVSSSSRQGKAGPLPLLAGGSNSLVDKEEIGISLQHEDSPSVEPARNLPLSHEEQLLIDGLFSQTPKMEASNWEDSIQPELDLMLIDDKVEEHAGGDFQKQYEMLKPIFEQHISDDFENSLWMIKEALRSPFIKEKIQKGLVSTLQGKALKATREAMMSAQCISAIKLKGTRHPVLLACANIDVPIITPLCEHLIDYE</sequence>
<dbReference type="AlphaFoldDB" id="A0A484KB13"/>
<evidence type="ECO:0000313" key="2">
    <source>
        <dbReference type="Proteomes" id="UP000595140"/>
    </source>
</evidence>
<name>A0A484KB13_9ASTE</name>
<reference evidence="1 2" key="1">
    <citation type="submission" date="2018-04" db="EMBL/GenBank/DDBJ databases">
        <authorList>
            <person name="Vogel A."/>
        </authorList>
    </citation>
    <scope>NUCLEOTIDE SEQUENCE [LARGE SCALE GENOMIC DNA]</scope>
</reference>
<accession>A0A484KB13</accession>
<organism evidence="1 2">
    <name type="scientific">Cuscuta campestris</name>
    <dbReference type="NCBI Taxonomy" id="132261"/>
    <lineage>
        <taxon>Eukaryota</taxon>
        <taxon>Viridiplantae</taxon>
        <taxon>Streptophyta</taxon>
        <taxon>Embryophyta</taxon>
        <taxon>Tracheophyta</taxon>
        <taxon>Spermatophyta</taxon>
        <taxon>Magnoliopsida</taxon>
        <taxon>eudicotyledons</taxon>
        <taxon>Gunneridae</taxon>
        <taxon>Pentapetalae</taxon>
        <taxon>asterids</taxon>
        <taxon>lamiids</taxon>
        <taxon>Solanales</taxon>
        <taxon>Convolvulaceae</taxon>
        <taxon>Cuscuteae</taxon>
        <taxon>Cuscuta</taxon>
        <taxon>Cuscuta subgen. Grammica</taxon>
        <taxon>Cuscuta sect. Cleistogrammica</taxon>
    </lineage>
</organism>
<dbReference type="EMBL" id="OOIL02000104">
    <property type="protein sequence ID" value="VFQ60109.1"/>
    <property type="molecule type" value="Genomic_DNA"/>
</dbReference>
<keyword evidence="2" id="KW-1185">Reference proteome</keyword>